<sequence>MPATNPLADLRDIHLPEPVSWWPPAPGWWLLAALSLVVVAGLLWLWRYRRRQTPRRVALAELTRLRADFQRDGDGAAIAAGISTLLRRLALAHFPRAQVAGLVGDAWLQFLDRTGGGNPFSAGPGRALIRAPYRPTEAFEIEALLNVAETWIKRVGKPGAPVS</sequence>
<dbReference type="EMBL" id="SPMZ01000030">
    <property type="protein sequence ID" value="NMQ19725.1"/>
    <property type="molecule type" value="Genomic_DNA"/>
</dbReference>
<organism evidence="2 3">
    <name type="scientific">Candidatus Competibacter phosphatis</name>
    <dbReference type="NCBI Taxonomy" id="221280"/>
    <lineage>
        <taxon>Bacteria</taxon>
        <taxon>Pseudomonadati</taxon>
        <taxon>Pseudomonadota</taxon>
        <taxon>Gammaproteobacteria</taxon>
        <taxon>Candidatus Competibacteraceae</taxon>
        <taxon>Candidatus Competibacter</taxon>
    </lineage>
</organism>
<evidence type="ECO:0000313" key="2">
    <source>
        <dbReference type="EMBL" id="NMQ19725.1"/>
    </source>
</evidence>
<name>A0ABX1TP83_9GAMM</name>
<comment type="caution">
    <text evidence="2">The sequence shown here is derived from an EMBL/GenBank/DDBJ whole genome shotgun (WGS) entry which is preliminary data.</text>
</comment>
<evidence type="ECO:0000256" key="1">
    <source>
        <dbReference type="SAM" id="Phobius"/>
    </source>
</evidence>
<accession>A0ABX1TP83</accession>
<keyword evidence="3" id="KW-1185">Reference proteome</keyword>
<keyword evidence="1" id="KW-1133">Transmembrane helix</keyword>
<reference evidence="2 3" key="1">
    <citation type="submission" date="2019-03" db="EMBL/GenBank/DDBJ databases">
        <title>Metabolic reconstructions from genomes of highly enriched 'Candidatus Accumulibacter' and 'Candidatus Competibacter' bioreactor populations.</title>
        <authorList>
            <person name="Annavajhala M.K."/>
            <person name="Welles L."/>
            <person name="Abbas B."/>
            <person name="Sorokin D."/>
            <person name="Park H."/>
            <person name="Van Loosdrecht M."/>
            <person name="Chandran K."/>
        </authorList>
    </citation>
    <scope>NUCLEOTIDE SEQUENCE [LARGE SCALE GENOMIC DNA]</scope>
    <source>
        <strain evidence="2 3">SBR_G</strain>
    </source>
</reference>
<protein>
    <submittedName>
        <fullName evidence="2">DUF4381 domain-containing protein</fullName>
    </submittedName>
</protein>
<keyword evidence="1" id="KW-0472">Membrane</keyword>
<dbReference type="RefSeq" id="WP_169248978.1">
    <property type="nucleotide sequence ID" value="NZ_SPMZ01000030.1"/>
</dbReference>
<dbReference type="Pfam" id="PF14316">
    <property type="entry name" value="DUF4381"/>
    <property type="match status" value="1"/>
</dbReference>
<evidence type="ECO:0000313" key="3">
    <source>
        <dbReference type="Proteomes" id="UP000760480"/>
    </source>
</evidence>
<dbReference type="Proteomes" id="UP000760480">
    <property type="component" value="Unassembled WGS sequence"/>
</dbReference>
<gene>
    <name evidence="2" type="ORF">E4P82_11250</name>
</gene>
<proteinExistence type="predicted"/>
<keyword evidence="1" id="KW-0812">Transmembrane</keyword>
<dbReference type="InterPro" id="IPR025489">
    <property type="entry name" value="DUF4381"/>
</dbReference>
<feature type="transmembrane region" description="Helical" evidence="1">
    <location>
        <begin position="27"/>
        <end position="46"/>
    </location>
</feature>